<feature type="coiled-coil region" evidence="5">
    <location>
        <begin position="962"/>
        <end position="1078"/>
    </location>
</feature>
<dbReference type="Gene3D" id="1.10.220.60">
    <property type="entry name" value="GRIP domain"/>
    <property type="match status" value="1"/>
</dbReference>
<dbReference type="EMBL" id="JAACXV010000241">
    <property type="protein sequence ID" value="KAF7281430.1"/>
    <property type="molecule type" value="Genomic_DNA"/>
</dbReference>
<evidence type="ECO:0000313" key="9">
    <source>
        <dbReference type="Proteomes" id="UP000625711"/>
    </source>
</evidence>
<evidence type="ECO:0000313" key="8">
    <source>
        <dbReference type="EMBL" id="KAF7281430.1"/>
    </source>
</evidence>
<evidence type="ECO:0000259" key="7">
    <source>
        <dbReference type="PROSITE" id="PS50913"/>
    </source>
</evidence>
<feature type="domain" description="GRIP" evidence="7">
    <location>
        <begin position="1183"/>
        <end position="1233"/>
    </location>
</feature>
<organism evidence="8 9">
    <name type="scientific">Rhynchophorus ferrugineus</name>
    <name type="common">Red palm weevil</name>
    <name type="synonym">Curculio ferrugineus</name>
    <dbReference type="NCBI Taxonomy" id="354439"/>
    <lineage>
        <taxon>Eukaryota</taxon>
        <taxon>Metazoa</taxon>
        <taxon>Ecdysozoa</taxon>
        <taxon>Arthropoda</taxon>
        <taxon>Hexapoda</taxon>
        <taxon>Insecta</taxon>
        <taxon>Pterygota</taxon>
        <taxon>Neoptera</taxon>
        <taxon>Endopterygota</taxon>
        <taxon>Coleoptera</taxon>
        <taxon>Polyphaga</taxon>
        <taxon>Cucujiformia</taxon>
        <taxon>Curculionidae</taxon>
        <taxon>Dryophthorinae</taxon>
        <taxon>Rhynchophorus</taxon>
    </lineage>
</organism>
<dbReference type="InterPro" id="IPR051841">
    <property type="entry name" value="MT-Golgi_org_protein"/>
</dbReference>
<dbReference type="Pfam" id="PF01465">
    <property type="entry name" value="GRIP"/>
    <property type="match status" value="1"/>
</dbReference>
<dbReference type="SMART" id="SM00755">
    <property type="entry name" value="Grip"/>
    <property type="match status" value="1"/>
</dbReference>
<protein>
    <recommendedName>
        <fullName evidence="7">GRIP domain-containing protein</fullName>
    </recommendedName>
</protein>
<dbReference type="PANTHER" id="PTHR18902:SF25">
    <property type="entry name" value="GRIP AND COILED-COIL DOMAIN-CONTAINING PROTEIN 2"/>
    <property type="match status" value="1"/>
</dbReference>
<comment type="subcellular location">
    <subcellularLocation>
        <location evidence="1">Cytoplasm</location>
    </subcellularLocation>
</comment>
<proteinExistence type="predicted"/>
<evidence type="ECO:0000256" key="3">
    <source>
        <dbReference type="ARBA" id="ARBA00022553"/>
    </source>
</evidence>
<feature type="compositionally biased region" description="Basic and acidic residues" evidence="6">
    <location>
        <begin position="1095"/>
        <end position="1110"/>
    </location>
</feature>
<feature type="region of interest" description="Disordered" evidence="6">
    <location>
        <begin position="448"/>
        <end position="471"/>
    </location>
</feature>
<reference evidence="8" key="1">
    <citation type="submission" date="2020-08" db="EMBL/GenBank/DDBJ databases">
        <title>Genome sequencing and assembly of the red palm weevil Rhynchophorus ferrugineus.</title>
        <authorList>
            <person name="Dias G.B."/>
            <person name="Bergman C.M."/>
            <person name="Manee M."/>
        </authorList>
    </citation>
    <scope>NUCLEOTIDE SEQUENCE</scope>
    <source>
        <strain evidence="8">AA-2017</strain>
        <tissue evidence="8">Whole larva</tissue>
    </source>
</reference>
<keyword evidence="3" id="KW-0597">Phosphoprotein</keyword>
<dbReference type="PROSITE" id="PS50913">
    <property type="entry name" value="GRIP"/>
    <property type="match status" value="1"/>
</dbReference>
<keyword evidence="9" id="KW-1185">Reference proteome</keyword>
<evidence type="ECO:0000256" key="6">
    <source>
        <dbReference type="SAM" id="MobiDB-lite"/>
    </source>
</evidence>
<evidence type="ECO:0000256" key="5">
    <source>
        <dbReference type="SAM" id="Coils"/>
    </source>
</evidence>
<evidence type="ECO:0000256" key="2">
    <source>
        <dbReference type="ARBA" id="ARBA00022490"/>
    </source>
</evidence>
<evidence type="ECO:0000256" key="4">
    <source>
        <dbReference type="ARBA" id="ARBA00023054"/>
    </source>
</evidence>
<gene>
    <name evidence="8" type="ORF">GWI33_004758</name>
</gene>
<dbReference type="Proteomes" id="UP000625711">
    <property type="component" value="Unassembled WGS sequence"/>
</dbReference>
<name>A0A834MIJ4_RHYFE</name>
<evidence type="ECO:0000256" key="1">
    <source>
        <dbReference type="ARBA" id="ARBA00004496"/>
    </source>
</evidence>
<accession>A0A834MIJ4</accession>
<comment type="caution">
    <text evidence="8">The sequence shown here is derived from an EMBL/GenBank/DDBJ whole genome shotgun (WGS) entry which is preliminary data.</text>
</comment>
<dbReference type="PANTHER" id="PTHR18902">
    <property type="entry name" value="NUCLEAR MITOTIC APPARATUS PROTEIN 1-RELATED"/>
    <property type="match status" value="1"/>
</dbReference>
<feature type="region of interest" description="Disordered" evidence="6">
    <location>
        <begin position="1083"/>
        <end position="1127"/>
    </location>
</feature>
<feature type="coiled-coil region" evidence="5">
    <location>
        <begin position="611"/>
        <end position="936"/>
    </location>
</feature>
<keyword evidence="4 5" id="KW-0175">Coiled coil</keyword>
<sequence length="1257" mass="146157">MDASDKKINIEDLSKDDLLKRCKTLVALVQKVKTSKAELEEENAKLTQTTNKNNDAAREVLEKLTEEKLNLVTQVNDLTTKNRDLQNKLKSCEEVNKKYNDLETENISYQRQVTRLTDENEQLLSDLATLESQISELNKLGIEQQHQLLELEKTNQIQLSDLQSKLAQSLSEAQELKDIICIKENKITQLLQDIEIVKQPNTLTNSNTQCDLFDKDILAIKIENENYSSEISEIRNKNDKLKEKLKCYHSKLKHFASTTKEIKQEKSEIIRIFKAYTEQIKDWKDHLQSASRNLLKIVKDLKAENENLKKENTANKLSENEEFLKIKEQITFYETQVEDLQHQLQRINEDKQNEIAGIEKKYSDYFDIQENLLKCRQQLEDLTKELISKEDNYKKELKELHNSLQQSVKTEKQFAKESSDEIIRLANSNQELQKQLAQLQDELKSVKKLQNSSETQTDNCFQRNNSDDNGIDLKRENSELLHEMNQMNQALKERGEIISKLEAHCEEVKKKLQVYETQANRNVDSITEKEEIIKKLSDEIDSLKQKLSSAELDGRDRINSNLDTSYAESETMSTSTISRSEEYNRLKDLDSSWEERYGKLRTLAIKLKAKIKEQAGTIVMLNSEKEELQKKISNQVKTIQNLHEQIDKNQDELDIINSEKKQYVAKLNSIAESISKDKQLLVEKDDLISKLNKENEQLNNDKQAQDNWRKQVGAKVQTLRKELEAKNLVIKDSESKLIKLQSDFENKEKELKLEQENHKQTKTVLEETNSMCKKNSLLNLEMQDYEKTVKDLSQKVEKQKSELEHLQSQLDMQKGTVNALREQNKVLEEQRQEAEKETSSSLQEIGSYKKSISELEQALQQKETKTLDIVKALECARSENEELSTELSKLIAEHQKALNSIKSERDLLRNHSLSLQQNLREALDKLTMREDELNAIKDDYETYKVRAQSVLKKNQNRDLGLEEKLSEEVTTFKSQNNDLQNKLLQQSEFLKSMESNNQELSSENDRLTKNCQELKQEVEDLKSNYDRLSEKYQKTVNEHNESVRNLKVHAETLSQCYRQQLTEQETRHNREIIELQTRIDKAPSPIETTPVHPNMPREEGEGSESTDTHHPTGKVHPVPLERLLDSKSDNETKLIKKQLMEQESKVIHLTALLSDTEQDLAKHVQMNKLLKEEIRRHQRSLEREQHAENLEYLKNVVFKFVTLNSGDERSRLVPVLNTILKLSPEETQKLNMVAKGDPGLKAWASYLPLWSSPSKPQ</sequence>
<dbReference type="OrthoDB" id="1926336at2759"/>
<dbReference type="FunFam" id="1.10.220.60:FF:000009">
    <property type="entry name" value="AGAP003540-PA"/>
    <property type="match status" value="1"/>
</dbReference>
<dbReference type="AlphaFoldDB" id="A0A834MIJ4"/>
<feature type="compositionally biased region" description="Polar residues" evidence="6">
    <location>
        <begin position="448"/>
        <end position="468"/>
    </location>
</feature>
<dbReference type="InterPro" id="IPR000237">
    <property type="entry name" value="GRIP_dom"/>
</dbReference>
<feature type="coiled-coil region" evidence="5">
    <location>
        <begin position="1153"/>
        <end position="1187"/>
    </location>
</feature>
<dbReference type="GO" id="GO:0005794">
    <property type="term" value="C:Golgi apparatus"/>
    <property type="evidence" value="ECO:0007669"/>
    <property type="project" value="TreeGrafter"/>
</dbReference>
<feature type="coiled-coil region" evidence="5">
    <location>
        <begin position="22"/>
        <end position="179"/>
    </location>
</feature>
<keyword evidence="2" id="KW-0963">Cytoplasm</keyword>